<dbReference type="OrthoDB" id="369674at2"/>
<accession>Q20ZH5</accession>
<dbReference type="SUPFAM" id="SSF56024">
    <property type="entry name" value="Phospholipase D/nuclease"/>
    <property type="match status" value="1"/>
</dbReference>
<evidence type="ECO:0008006" key="2">
    <source>
        <dbReference type="Google" id="ProtNLM"/>
    </source>
</evidence>
<dbReference type="RefSeq" id="WP_011474343.1">
    <property type="nucleotide sequence ID" value="NC_007925.1"/>
</dbReference>
<dbReference type="KEGG" id="rpc:RPC_3935"/>
<evidence type="ECO:0000313" key="1">
    <source>
        <dbReference type="EMBL" id="ABD89461.1"/>
    </source>
</evidence>
<dbReference type="Gene3D" id="3.30.870.10">
    <property type="entry name" value="Endonuclease Chain A"/>
    <property type="match status" value="1"/>
</dbReference>
<dbReference type="eggNOG" id="ENOG502Z9PB">
    <property type="taxonomic scope" value="Bacteria"/>
</dbReference>
<protein>
    <recommendedName>
        <fullName evidence="2">PLD phosphodiesterase domain-containing protein</fullName>
    </recommendedName>
</protein>
<name>Q20ZH5_RHOPB</name>
<organism evidence="1">
    <name type="scientific">Rhodopseudomonas palustris (strain BisB18)</name>
    <dbReference type="NCBI Taxonomy" id="316056"/>
    <lineage>
        <taxon>Bacteria</taxon>
        <taxon>Pseudomonadati</taxon>
        <taxon>Pseudomonadota</taxon>
        <taxon>Alphaproteobacteria</taxon>
        <taxon>Hyphomicrobiales</taxon>
        <taxon>Nitrobacteraceae</taxon>
        <taxon>Rhodopseudomonas</taxon>
    </lineage>
</organism>
<sequence>MLRPDERAHLLELLRPPSGCQLDLAVGTTFSLDLISALMLPLSFAFFDWEQPDGELAADPLALLEALRRYRDRFTIFCQSGQIRLPPKYPPLLTFLEPCIYDVEPPDKEGIFHPKVWALRFGAEDGRIRYRVLCLSRNLTFDRCWDTVVALDGELTDRSNAIAANHPLGDFVAALPGLSPRSLPAKRRQGLAQIADELRRVRFTWPEGFDEDKCCFWVGGLDGRAAAPFGSRRDKSLIVSPFLSNSVVQDFIDSGGETHLVSRPETLQELNPAALSGCDSLHFLAPQLADGTNDDVSTIGRGEVLDGLHAKLFVIDHGWDASLFSGSFNATVHAFKHNVEFMIELVGRKSRFGVDQFLRRAKGEMNFADLLQPYDPNTASAPIDLTAQKFDDLFQAAKKAVAASGPHLVATPADEPDLFDMSLKCAKPLRLPDAIVDILAWPISQLANRALPLGSPVMFPRLSFTGLTPLIAFGVTARVGEAKSSCTFVMNLTLDGAPADREDHVLRSLIESRDQLLRYILFLLSAGDEAAASSGELAGLLQPLNGATERTAPLPSLLETMLRSLHQGPAQLERVESLLEALRRGPNETELISPEFQKIWEPIWGAAQQVRSK</sequence>
<reference evidence="1" key="1">
    <citation type="submission" date="2006-03" db="EMBL/GenBank/DDBJ databases">
        <title>Complete sequence of Rhodopseudomonas palustris BisB18.</title>
        <authorList>
            <consortium name="US DOE Joint Genome Institute"/>
            <person name="Copeland A."/>
            <person name="Lucas S."/>
            <person name="Lapidus A."/>
            <person name="Barry K."/>
            <person name="Detter J.C."/>
            <person name="Glavina del Rio T."/>
            <person name="Hammon N."/>
            <person name="Israni S."/>
            <person name="Dalin E."/>
            <person name="Tice H."/>
            <person name="Pitluck S."/>
            <person name="Chain P."/>
            <person name="Malfatti S."/>
            <person name="Shin M."/>
            <person name="Vergez L."/>
            <person name="Schmutz J."/>
            <person name="Larimer F."/>
            <person name="Land M."/>
            <person name="Hauser L."/>
            <person name="Pelletier D.A."/>
            <person name="Kyrpides N."/>
            <person name="Anderson I."/>
            <person name="Oda Y."/>
            <person name="Harwood C.S."/>
            <person name="Richardson P."/>
        </authorList>
    </citation>
    <scope>NUCLEOTIDE SEQUENCE [LARGE SCALE GENOMIC DNA]</scope>
    <source>
        <strain evidence="1">BisB18</strain>
    </source>
</reference>
<dbReference type="CDD" id="cd09176">
    <property type="entry name" value="PLDc_unchar6"/>
    <property type="match status" value="1"/>
</dbReference>
<dbReference type="AlphaFoldDB" id="Q20ZH5"/>
<dbReference type="InterPro" id="IPR059166">
    <property type="entry name" value="PLD-like_cat"/>
</dbReference>
<dbReference type="STRING" id="316056.RPC_3935"/>
<dbReference type="EMBL" id="CP000301">
    <property type="protein sequence ID" value="ABD89461.1"/>
    <property type="molecule type" value="Genomic_DNA"/>
</dbReference>
<proteinExistence type="predicted"/>
<dbReference type="HOGENOM" id="CLU_031612_0_0_5"/>
<gene>
    <name evidence="1" type="ordered locus">RPC_3935</name>
</gene>